<name>A0A8S5MSL0_9CAUD</name>
<protein>
    <submittedName>
        <fullName evidence="1">Head closure knob</fullName>
    </submittedName>
</protein>
<organism evidence="1">
    <name type="scientific">Siphoviridae sp. ctD6g5</name>
    <dbReference type="NCBI Taxonomy" id="2826196"/>
    <lineage>
        <taxon>Viruses</taxon>
        <taxon>Duplodnaviria</taxon>
        <taxon>Heunggongvirae</taxon>
        <taxon>Uroviricota</taxon>
        <taxon>Caudoviricetes</taxon>
    </lineage>
</organism>
<reference evidence="1" key="1">
    <citation type="journal article" date="2021" name="Proc. Natl. Acad. Sci. U.S.A.">
        <title>A Catalog of Tens of Thousands of Viruses from Human Metagenomes Reveals Hidden Associations with Chronic Diseases.</title>
        <authorList>
            <person name="Tisza M.J."/>
            <person name="Buck C.B."/>
        </authorList>
    </citation>
    <scope>NUCLEOTIDE SEQUENCE</scope>
    <source>
        <strain evidence="1">CtD6g5</strain>
    </source>
</reference>
<evidence type="ECO:0000313" key="1">
    <source>
        <dbReference type="EMBL" id="DAD84955.1"/>
    </source>
</evidence>
<dbReference type="EMBL" id="BK014970">
    <property type="protein sequence ID" value="DAD84955.1"/>
    <property type="molecule type" value="Genomic_DNA"/>
</dbReference>
<accession>A0A8S5MSL0</accession>
<proteinExistence type="predicted"/>
<sequence length="128" mass="14261">MISDAIKQARVLARKAQEATYDGICTVVEYQKVKDHKTKMTTDKEVVILEREPCRLSYSNISAVEQTESAAKTAQITKLFLSPDVRIKPGAKIVVTQAGIQQNYECSGVAAVYPTHQEIVLNLSERYT</sequence>